<comment type="caution">
    <text evidence="1">The sequence shown here is derived from an EMBL/GenBank/DDBJ whole genome shotgun (WGS) entry which is preliminary data.</text>
</comment>
<reference evidence="2" key="1">
    <citation type="journal article" date="2023" name="Proc. Natl. Acad. Sci. U.S.A.">
        <title>Genomic and structural basis for evolution of tropane alkaloid biosynthesis.</title>
        <authorList>
            <person name="Wanga Y.-J."/>
            <person name="Taina T."/>
            <person name="Yua J.-Y."/>
            <person name="Lia J."/>
            <person name="Xua B."/>
            <person name="Chenc J."/>
            <person name="D'Auriad J.C."/>
            <person name="Huanga J.-P."/>
            <person name="Huanga S.-X."/>
        </authorList>
    </citation>
    <scope>NUCLEOTIDE SEQUENCE [LARGE SCALE GENOMIC DNA]</scope>
    <source>
        <strain evidence="2">cv. KIB-2019</strain>
    </source>
</reference>
<keyword evidence="2" id="KW-1185">Reference proteome</keyword>
<gene>
    <name evidence="1" type="ORF">K7X08_033748</name>
</gene>
<accession>A0A9Q1M4R3</accession>
<dbReference type="Proteomes" id="UP001152561">
    <property type="component" value="Unassembled WGS sequence"/>
</dbReference>
<dbReference type="EMBL" id="JAJAGQ010000011">
    <property type="protein sequence ID" value="KAJ8550041.1"/>
    <property type="molecule type" value="Genomic_DNA"/>
</dbReference>
<protein>
    <submittedName>
        <fullName evidence="1">Uncharacterized protein</fullName>
    </submittedName>
</protein>
<proteinExistence type="predicted"/>
<evidence type="ECO:0000313" key="2">
    <source>
        <dbReference type="Proteomes" id="UP001152561"/>
    </source>
</evidence>
<name>A0A9Q1M4R3_9SOLA</name>
<dbReference type="AlphaFoldDB" id="A0A9Q1M4R3"/>
<sequence length="67" mass="7756">MKSFGNWKSTKWYYYSYENNEIQVEGPFSVFSSSLYQKIVEGKGNYFQNEVLGGGQITKVTFLINLP</sequence>
<evidence type="ECO:0000313" key="1">
    <source>
        <dbReference type="EMBL" id="KAJ8550041.1"/>
    </source>
</evidence>
<organism evidence="1 2">
    <name type="scientific">Anisodus acutangulus</name>
    <dbReference type="NCBI Taxonomy" id="402998"/>
    <lineage>
        <taxon>Eukaryota</taxon>
        <taxon>Viridiplantae</taxon>
        <taxon>Streptophyta</taxon>
        <taxon>Embryophyta</taxon>
        <taxon>Tracheophyta</taxon>
        <taxon>Spermatophyta</taxon>
        <taxon>Magnoliopsida</taxon>
        <taxon>eudicotyledons</taxon>
        <taxon>Gunneridae</taxon>
        <taxon>Pentapetalae</taxon>
        <taxon>asterids</taxon>
        <taxon>lamiids</taxon>
        <taxon>Solanales</taxon>
        <taxon>Solanaceae</taxon>
        <taxon>Solanoideae</taxon>
        <taxon>Hyoscyameae</taxon>
        <taxon>Anisodus</taxon>
    </lineage>
</organism>